<proteinExistence type="predicted"/>
<keyword evidence="3" id="KW-1185">Reference proteome</keyword>
<gene>
    <name evidence="2" type="ORF">ACFYNQ_30210</name>
</gene>
<dbReference type="Proteomes" id="UP001601303">
    <property type="component" value="Unassembled WGS sequence"/>
</dbReference>
<sequence length="97" mass="10030">MPLGKAVRRGRAKAWKTISPARKYASRVSRSSSPEVIDAARTATSTSPGAGSGRGADSYATCSGLPRSWARTARMVLGVLGVHSSGRSGAGVLTRWG</sequence>
<accession>A0ABW6M9K7</accession>
<evidence type="ECO:0000256" key="1">
    <source>
        <dbReference type="SAM" id="MobiDB-lite"/>
    </source>
</evidence>
<comment type="caution">
    <text evidence="2">The sequence shown here is derived from an EMBL/GenBank/DDBJ whole genome shotgun (WGS) entry which is preliminary data.</text>
</comment>
<reference evidence="2 3" key="1">
    <citation type="submission" date="2024-10" db="EMBL/GenBank/DDBJ databases">
        <title>The Natural Products Discovery Center: Release of the First 8490 Sequenced Strains for Exploring Actinobacteria Biosynthetic Diversity.</title>
        <authorList>
            <person name="Kalkreuter E."/>
            <person name="Kautsar S.A."/>
            <person name="Yang D."/>
            <person name="Bader C.D."/>
            <person name="Teijaro C.N."/>
            <person name="Fluegel L."/>
            <person name="Davis C.M."/>
            <person name="Simpson J.R."/>
            <person name="Lauterbach L."/>
            <person name="Steele A.D."/>
            <person name="Gui C."/>
            <person name="Meng S."/>
            <person name="Li G."/>
            <person name="Viehrig K."/>
            <person name="Ye F."/>
            <person name="Su P."/>
            <person name="Kiefer A.F."/>
            <person name="Nichols A."/>
            <person name="Cepeda A.J."/>
            <person name="Yan W."/>
            <person name="Fan B."/>
            <person name="Jiang Y."/>
            <person name="Adhikari A."/>
            <person name="Zheng C.-J."/>
            <person name="Schuster L."/>
            <person name="Cowan T.M."/>
            <person name="Smanski M.J."/>
            <person name="Chevrette M.G."/>
            <person name="De Carvalho L.P.S."/>
            <person name="Shen B."/>
        </authorList>
    </citation>
    <scope>NUCLEOTIDE SEQUENCE [LARGE SCALE GENOMIC DNA]</scope>
    <source>
        <strain evidence="2 3">NPDC006488</strain>
    </source>
</reference>
<evidence type="ECO:0000313" key="3">
    <source>
        <dbReference type="Proteomes" id="UP001601303"/>
    </source>
</evidence>
<organism evidence="2 3">
    <name type="scientific">Streptomyces hokutonensis</name>
    <dbReference type="NCBI Taxonomy" id="1306990"/>
    <lineage>
        <taxon>Bacteria</taxon>
        <taxon>Bacillati</taxon>
        <taxon>Actinomycetota</taxon>
        <taxon>Actinomycetes</taxon>
        <taxon>Kitasatosporales</taxon>
        <taxon>Streptomycetaceae</taxon>
        <taxon>Streptomyces</taxon>
    </lineage>
</organism>
<feature type="region of interest" description="Disordered" evidence="1">
    <location>
        <begin position="26"/>
        <end position="59"/>
    </location>
</feature>
<protein>
    <submittedName>
        <fullName evidence="2">Uncharacterized protein</fullName>
    </submittedName>
</protein>
<dbReference type="RefSeq" id="WP_388110978.1">
    <property type="nucleotide sequence ID" value="NZ_JBIAHM010000011.1"/>
</dbReference>
<name>A0ABW6M9K7_9ACTN</name>
<evidence type="ECO:0000313" key="2">
    <source>
        <dbReference type="EMBL" id="MFE9602823.1"/>
    </source>
</evidence>
<dbReference type="EMBL" id="JBIAHM010000011">
    <property type="protein sequence ID" value="MFE9602823.1"/>
    <property type="molecule type" value="Genomic_DNA"/>
</dbReference>